<keyword evidence="4 12" id="KW-0808">Transferase</keyword>
<dbReference type="GO" id="GO:0014069">
    <property type="term" value="C:postsynaptic density"/>
    <property type="evidence" value="ECO:0007669"/>
    <property type="project" value="UniProtKB-SubCell"/>
</dbReference>
<dbReference type="SMART" id="SM00119">
    <property type="entry name" value="HECTc"/>
    <property type="match status" value="1"/>
</dbReference>
<dbReference type="Gene3D" id="3.30.2160.10">
    <property type="entry name" value="Hect, E3 ligase catalytic domain"/>
    <property type="match status" value="1"/>
</dbReference>
<dbReference type="Proteomes" id="UP000683360">
    <property type="component" value="Unassembled WGS sequence"/>
</dbReference>
<dbReference type="FunFam" id="3.30.2410.10:FF:000012">
    <property type="entry name" value="Ubiquitin-protein ligase E3B"/>
    <property type="match status" value="1"/>
</dbReference>
<evidence type="ECO:0000313" key="13">
    <source>
        <dbReference type="Proteomes" id="UP000683360"/>
    </source>
</evidence>
<evidence type="ECO:0000313" key="12">
    <source>
        <dbReference type="EMBL" id="CAG2202038.1"/>
    </source>
</evidence>
<proteinExistence type="predicted"/>
<evidence type="ECO:0000256" key="1">
    <source>
        <dbReference type="ARBA" id="ARBA00000885"/>
    </source>
</evidence>
<dbReference type="InterPro" id="IPR000569">
    <property type="entry name" value="HECT_dom"/>
</dbReference>
<comment type="caution">
    <text evidence="12">The sequence shown here is derived from an EMBL/GenBank/DDBJ whole genome shotgun (WGS) entry which is preliminary data.</text>
</comment>
<reference evidence="12" key="1">
    <citation type="submission" date="2021-03" db="EMBL/GenBank/DDBJ databases">
        <authorList>
            <person name="Bekaert M."/>
        </authorList>
    </citation>
    <scope>NUCLEOTIDE SEQUENCE</scope>
</reference>
<evidence type="ECO:0000256" key="10">
    <source>
        <dbReference type="PROSITE-ProRule" id="PRU00104"/>
    </source>
</evidence>
<evidence type="ECO:0000259" key="11">
    <source>
        <dbReference type="PROSITE" id="PS50237"/>
    </source>
</evidence>
<feature type="active site" description="Glycyl thioester intermediate" evidence="10">
    <location>
        <position position="826"/>
    </location>
</feature>
<evidence type="ECO:0000256" key="3">
    <source>
        <dbReference type="ARBA" id="ARBA00012485"/>
    </source>
</evidence>
<accession>A0A8S3QZ80</accession>
<dbReference type="GO" id="GO:0006511">
    <property type="term" value="P:ubiquitin-dependent protein catabolic process"/>
    <property type="evidence" value="ECO:0007669"/>
    <property type="project" value="TreeGrafter"/>
</dbReference>
<dbReference type="PROSITE" id="PS50237">
    <property type="entry name" value="HECT"/>
    <property type="match status" value="2"/>
</dbReference>
<dbReference type="CDD" id="cd00078">
    <property type="entry name" value="HECTc"/>
    <property type="match status" value="1"/>
</dbReference>
<dbReference type="FunFam" id="3.30.2160.10:FF:000002">
    <property type="entry name" value="Putative Ubiquitin-protein ligase E3C"/>
    <property type="match status" value="1"/>
</dbReference>
<dbReference type="InterPro" id="IPR035983">
    <property type="entry name" value="Hect_E3_ubiquitin_ligase"/>
</dbReference>
<dbReference type="SUPFAM" id="SSF56204">
    <property type="entry name" value="Hect, E3 ligase catalytic domain"/>
    <property type="match status" value="1"/>
</dbReference>
<evidence type="ECO:0000256" key="9">
    <source>
        <dbReference type="ARBA" id="ARBA00077267"/>
    </source>
</evidence>
<keyword evidence="5 10" id="KW-0833">Ubl conjugation pathway</keyword>
<dbReference type="Pfam" id="PF00632">
    <property type="entry name" value="HECT"/>
    <property type="match status" value="1"/>
</dbReference>
<dbReference type="PANTHER" id="PTHR45700">
    <property type="entry name" value="UBIQUITIN-PROTEIN LIGASE E3C"/>
    <property type="match status" value="1"/>
</dbReference>
<name>A0A8S3QZ80_MYTED</name>
<dbReference type="GO" id="GO:0000209">
    <property type="term" value="P:protein polyubiquitination"/>
    <property type="evidence" value="ECO:0007669"/>
    <property type="project" value="InterPro"/>
</dbReference>
<comment type="caution">
    <text evidence="10">Lacks conserved residue(s) required for the propagation of feature annotation.</text>
</comment>
<evidence type="ECO:0000256" key="7">
    <source>
        <dbReference type="ARBA" id="ARBA00034105"/>
    </source>
</evidence>
<evidence type="ECO:0000256" key="6">
    <source>
        <dbReference type="ARBA" id="ARBA00023018"/>
    </source>
</evidence>
<evidence type="ECO:0000256" key="5">
    <source>
        <dbReference type="ARBA" id="ARBA00022786"/>
    </source>
</evidence>
<evidence type="ECO:0000256" key="8">
    <source>
        <dbReference type="ARBA" id="ARBA00067505"/>
    </source>
</evidence>
<keyword evidence="6" id="KW-0770">Synapse</keyword>
<dbReference type="EC" id="2.3.2.26" evidence="3"/>
<comment type="catalytic activity">
    <reaction evidence="1">
        <text>S-ubiquitinyl-[E2 ubiquitin-conjugating enzyme]-L-cysteine + [acceptor protein]-L-lysine = [E2 ubiquitin-conjugating enzyme]-L-cysteine + N(6)-ubiquitinyl-[acceptor protein]-L-lysine.</text>
        <dbReference type="EC" id="2.3.2.26"/>
    </reaction>
</comment>
<dbReference type="OrthoDB" id="8068875at2759"/>
<dbReference type="Gene3D" id="3.30.2410.10">
    <property type="entry name" value="Hect, E3 ligase catalytic domain"/>
    <property type="match status" value="1"/>
</dbReference>
<keyword evidence="12" id="KW-0012">Acyltransferase</keyword>
<evidence type="ECO:0000256" key="4">
    <source>
        <dbReference type="ARBA" id="ARBA00022679"/>
    </source>
</evidence>
<keyword evidence="13" id="KW-1185">Reference proteome</keyword>
<organism evidence="12 13">
    <name type="scientific">Mytilus edulis</name>
    <name type="common">Blue mussel</name>
    <dbReference type="NCBI Taxonomy" id="6550"/>
    <lineage>
        <taxon>Eukaryota</taxon>
        <taxon>Metazoa</taxon>
        <taxon>Spiralia</taxon>
        <taxon>Lophotrochozoa</taxon>
        <taxon>Mollusca</taxon>
        <taxon>Bivalvia</taxon>
        <taxon>Autobranchia</taxon>
        <taxon>Pteriomorphia</taxon>
        <taxon>Mytilida</taxon>
        <taxon>Mytiloidea</taxon>
        <taxon>Mytilidae</taxon>
        <taxon>Mytilinae</taxon>
        <taxon>Mytilus</taxon>
    </lineage>
</organism>
<protein>
    <recommendedName>
        <fullName evidence="8">Ubiquitin-protein ligase E3B</fullName>
        <ecNumber evidence="3">2.3.2.26</ecNumber>
    </recommendedName>
    <alternativeName>
        <fullName evidence="9">HECT-type ubiquitin transferase E3B</fullName>
    </alternativeName>
</protein>
<dbReference type="GO" id="GO:0061630">
    <property type="term" value="F:ubiquitin protein ligase activity"/>
    <property type="evidence" value="ECO:0007669"/>
    <property type="project" value="UniProtKB-EC"/>
</dbReference>
<dbReference type="AlphaFoldDB" id="A0A8S3QZ80"/>
<gene>
    <name evidence="12" type="ORF">MEDL_16606</name>
</gene>
<dbReference type="PANTHER" id="PTHR45700:SF3">
    <property type="entry name" value="UBIQUITIN-PROTEIN LIGASE E3B"/>
    <property type="match status" value="1"/>
</dbReference>
<dbReference type="InterPro" id="IPR044611">
    <property type="entry name" value="E3A/B/C-like"/>
</dbReference>
<dbReference type="EMBL" id="CAJPWZ010000875">
    <property type="protein sequence ID" value="CAG2202038.1"/>
    <property type="molecule type" value="Genomic_DNA"/>
</dbReference>
<sequence length="858" mass="97015">MGDLNTRGLYPILQGLLTRGLSRTKCAFNQTSLSAMVTIALRPLIAANFSDNLLTVFVLNIMSVPAVIHHVSNLSQECLTLLVTHRLFKRSLDLLSNEQSTRIIFNTLEGNYALCLLANMVHLGFVELETVVIRLLENCKKYVQNKKSSLTHWHPVLGWFSQKTDPSLHASMPFVVKQLQLLWSEKMIRLMFADLLNYIEIDTEKASKNPSPSKNIIKKALDKASTKSSGSKIKLDSSVSTSTCLPCVLYQRTINTLSQLRMDILGGKLDSSVSTSTCLPCVLYQRTINTLSQLRMDILGGKLDSSVSTSTCLPCVLYQRTINTLSQLRMDILGGLSYNDVLLPILWKFLVDLGPNCGLKSFLELLSQAPNSTIHPVFSLLTVFCDAASHFIITLDDIEMYEQGRLFKLEDYVKISELPELFYTTAALMSDVFGSTRGLLNILYERDCRRSYTPPNHWLIRDVKPSVFMAELEKGKKPAVFLMQRLPHIIPFSERVKLFRRHVNKEKEAMGFTESACTSPQSTLISVHRSRIVEDGYRQLAQLPTKSMKGLIRVKFINEQGLDEAGIDQDGVFKEFLEETISRVFDPSLNLFKMLGHQQSATYSSLDELPSLDPELAKNLSYVKHYDGDVDDLGLTFSLDEDIMGRVETHELVPGGKAIPVTNENKIRYVHLMAHFRMYKQIKDQTQAFIRGFKGVINSDWLLILSAPELQKLISGDNAELDIQDLRRNTQYYGGYHNNHKVINWMWDILGKDFNREEKGLFLKFVTSCSKPPLLGFSNLEPPFSVRCVEVSDDQDTGDTVGSVLKGFFNIRKRDPVGRLPTSSTCFNLLKLPNYQKKSTLREKLRYAISSNTGFELS</sequence>
<feature type="domain" description="HECT" evidence="11">
    <location>
        <begin position="591"/>
        <end position="858"/>
    </location>
</feature>
<comment type="pathway">
    <text evidence="2">Protein modification; protein ubiquitination.</text>
</comment>
<feature type="domain" description="HECT" evidence="11">
    <location>
        <begin position="544"/>
        <end position="587"/>
    </location>
</feature>
<comment type="subcellular location">
    <subcellularLocation>
        <location evidence="7">Postsynaptic density</location>
    </subcellularLocation>
</comment>
<evidence type="ECO:0000256" key="2">
    <source>
        <dbReference type="ARBA" id="ARBA00004906"/>
    </source>
</evidence>